<reference evidence="1 3" key="1">
    <citation type="submission" date="2016-02" db="EMBL/GenBank/DDBJ databases">
        <authorList>
            <consortium name="Pathogen Informatics"/>
        </authorList>
    </citation>
    <scope>NUCLEOTIDE SEQUENCE [LARGE SCALE GENOMIC DNA]</scope>
    <source>
        <strain evidence="1 3">LSS32</strain>
    </source>
</reference>
<gene>
    <name evidence="2" type="ORF">EJA00_11830</name>
    <name evidence="1" type="ORF">ERS132394_02348</name>
</gene>
<evidence type="ECO:0000313" key="4">
    <source>
        <dbReference type="Proteomes" id="UP000273973"/>
    </source>
</evidence>
<dbReference type="RefSeq" id="WP_029178434.1">
    <property type="nucleotide sequence ID" value="NZ_CEDT01000003.1"/>
</dbReference>
<reference evidence="2 4" key="3">
    <citation type="submission" date="2018-12" db="EMBL/GenBank/DDBJ databases">
        <title>Whole-genome sequences of fifteen clinical Streptococcus suis strains isolated from pigs between 2006 and 2018.</title>
        <authorList>
            <person name="Stevens M.J.A."/>
            <person name="Cernela N."/>
            <person name="Spoerry Serrano N."/>
            <person name="Schmitt S."/>
            <person name="Schrenzel J."/>
            <person name="Stephan R."/>
        </authorList>
    </citation>
    <scope>NUCLEOTIDE SEQUENCE [LARGE SCALE GENOMIC DNA]</scope>
    <source>
        <strain evidence="2 4">SS1014</strain>
    </source>
</reference>
<proteinExistence type="predicted"/>
<evidence type="ECO:0008006" key="5">
    <source>
        <dbReference type="Google" id="ProtNLM"/>
    </source>
</evidence>
<dbReference type="AlphaFoldDB" id="A0A0Z8H702"/>
<dbReference type="Proteomes" id="UP000072618">
    <property type="component" value="Unassembled WGS sequence"/>
</dbReference>
<dbReference type="EMBL" id="RSDG01000151">
    <property type="protein sequence ID" value="RRR40350.1"/>
    <property type="molecule type" value="Genomic_DNA"/>
</dbReference>
<name>A0A0Z8H702_STRSU</name>
<protein>
    <recommendedName>
        <fullName evidence="5">Phage protein</fullName>
    </recommendedName>
</protein>
<sequence>MKNDVLILGARPYDFTDENTGKHISGVTLWVLPFANEDPANQIGLLPVKYSLTQEQFAVIAGASFPAVAEMHMQLNIATKRIKFDHFENIQPVDLEKAA</sequence>
<evidence type="ECO:0000313" key="1">
    <source>
        <dbReference type="EMBL" id="CYV12835.1"/>
    </source>
</evidence>
<organism evidence="1 3">
    <name type="scientific">Streptococcus suis</name>
    <dbReference type="NCBI Taxonomy" id="1307"/>
    <lineage>
        <taxon>Bacteria</taxon>
        <taxon>Bacillati</taxon>
        <taxon>Bacillota</taxon>
        <taxon>Bacilli</taxon>
        <taxon>Lactobacillales</taxon>
        <taxon>Streptococcaceae</taxon>
        <taxon>Streptococcus</taxon>
    </lineage>
</organism>
<reference evidence="2 4" key="2">
    <citation type="submission" date="2018-11" db="EMBL/GenBank/DDBJ databases">
        <authorList>
            <person name="Stevens M.J."/>
            <person name="Cernela N."/>
            <person name="Spoerry Serrano N."/>
            <person name="Schmitt S."/>
            <person name="Schrenzel J."/>
            <person name="Stephan R."/>
        </authorList>
    </citation>
    <scope>NUCLEOTIDE SEQUENCE [LARGE SCALE GENOMIC DNA]</scope>
    <source>
        <strain evidence="2 4">SS1014</strain>
    </source>
</reference>
<dbReference type="Proteomes" id="UP000273973">
    <property type="component" value="Unassembled WGS sequence"/>
</dbReference>
<accession>A0A0Z8H702</accession>
<dbReference type="EMBL" id="FIGJ01000050">
    <property type="protein sequence ID" value="CYV12835.1"/>
    <property type="molecule type" value="Genomic_DNA"/>
</dbReference>
<evidence type="ECO:0000313" key="3">
    <source>
        <dbReference type="Proteomes" id="UP000072618"/>
    </source>
</evidence>
<evidence type="ECO:0000313" key="2">
    <source>
        <dbReference type="EMBL" id="RRR40350.1"/>
    </source>
</evidence>